<keyword evidence="2" id="KW-1185">Reference proteome</keyword>
<sequence>PFNSPQVDVILRTSDGVDFHLRQLVLSLASPFFKDIFFLPTLPSSSSSSSSDDIRYGKQMITISETSQEICLPLCVIYLGSLARPHTVADVRTLLHVCQKYDIIVPTAAAGLVLQLSMDTDPLRVFALCIHFGLTSLAGRA</sequence>
<protein>
    <submittedName>
        <fullName evidence="1">Uncharacterized protein</fullName>
    </submittedName>
</protein>
<dbReference type="EMBL" id="MU273661">
    <property type="protein sequence ID" value="KAI0029703.1"/>
    <property type="molecule type" value="Genomic_DNA"/>
</dbReference>
<feature type="non-terminal residue" evidence="1">
    <location>
        <position position="141"/>
    </location>
</feature>
<evidence type="ECO:0000313" key="1">
    <source>
        <dbReference type="EMBL" id="KAI0029703.1"/>
    </source>
</evidence>
<name>A0ACB8QDL1_9AGAM</name>
<reference evidence="1" key="1">
    <citation type="submission" date="2021-02" db="EMBL/GenBank/DDBJ databases">
        <authorList>
            <consortium name="DOE Joint Genome Institute"/>
            <person name="Ahrendt S."/>
            <person name="Looney B.P."/>
            <person name="Miyauchi S."/>
            <person name="Morin E."/>
            <person name="Drula E."/>
            <person name="Courty P.E."/>
            <person name="Chicoki N."/>
            <person name="Fauchery L."/>
            <person name="Kohler A."/>
            <person name="Kuo A."/>
            <person name="Labutti K."/>
            <person name="Pangilinan J."/>
            <person name="Lipzen A."/>
            <person name="Riley R."/>
            <person name="Andreopoulos W."/>
            <person name="He G."/>
            <person name="Johnson J."/>
            <person name="Barry K.W."/>
            <person name="Grigoriev I.V."/>
            <person name="Nagy L."/>
            <person name="Hibbett D."/>
            <person name="Henrissat B."/>
            <person name="Matheny P.B."/>
            <person name="Labbe J."/>
            <person name="Martin F."/>
        </authorList>
    </citation>
    <scope>NUCLEOTIDE SEQUENCE</scope>
    <source>
        <strain evidence="1">EC-137</strain>
    </source>
</reference>
<evidence type="ECO:0000313" key="2">
    <source>
        <dbReference type="Proteomes" id="UP000814128"/>
    </source>
</evidence>
<gene>
    <name evidence="1" type="ORF">K488DRAFT_28190</name>
</gene>
<feature type="non-terminal residue" evidence="1">
    <location>
        <position position="1"/>
    </location>
</feature>
<dbReference type="Proteomes" id="UP000814128">
    <property type="component" value="Unassembled WGS sequence"/>
</dbReference>
<organism evidence="1 2">
    <name type="scientific">Vararia minispora EC-137</name>
    <dbReference type="NCBI Taxonomy" id="1314806"/>
    <lineage>
        <taxon>Eukaryota</taxon>
        <taxon>Fungi</taxon>
        <taxon>Dikarya</taxon>
        <taxon>Basidiomycota</taxon>
        <taxon>Agaricomycotina</taxon>
        <taxon>Agaricomycetes</taxon>
        <taxon>Russulales</taxon>
        <taxon>Lachnocladiaceae</taxon>
        <taxon>Vararia</taxon>
    </lineage>
</organism>
<accession>A0ACB8QDL1</accession>
<proteinExistence type="predicted"/>
<comment type="caution">
    <text evidence="1">The sequence shown here is derived from an EMBL/GenBank/DDBJ whole genome shotgun (WGS) entry which is preliminary data.</text>
</comment>
<reference evidence="1" key="2">
    <citation type="journal article" date="2022" name="New Phytol.">
        <title>Evolutionary transition to the ectomycorrhizal habit in the genomes of a hyperdiverse lineage of mushroom-forming fungi.</title>
        <authorList>
            <person name="Looney B."/>
            <person name="Miyauchi S."/>
            <person name="Morin E."/>
            <person name="Drula E."/>
            <person name="Courty P.E."/>
            <person name="Kohler A."/>
            <person name="Kuo A."/>
            <person name="LaButti K."/>
            <person name="Pangilinan J."/>
            <person name="Lipzen A."/>
            <person name="Riley R."/>
            <person name="Andreopoulos W."/>
            <person name="He G."/>
            <person name="Johnson J."/>
            <person name="Nolan M."/>
            <person name="Tritt A."/>
            <person name="Barry K.W."/>
            <person name="Grigoriev I.V."/>
            <person name="Nagy L.G."/>
            <person name="Hibbett D."/>
            <person name="Henrissat B."/>
            <person name="Matheny P.B."/>
            <person name="Labbe J."/>
            <person name="Martin F.M."/>
        </authorList>
    </citation>
    <scope>NUCLEOTIDE SEQUENCE</scope>
    <source>
        <strain evidence="1">EC-137</strain>
    </source>
</reference>